<keyword evidence="2" id="KW-1185">Reference proteome</keyword>
<accession>A0A5C5VC14</accession>
<name>A0A5C5VC14_9BACT</name>
<dbReference type="Proteomes" id="UP000316714">
    <property type="component" value="Unassembled WGS sequence"/>
</dbReference>
<evidence type="ECO:0008006" key="3">
    <source>
        <dbReference type="Google" id="ProtNLM"/>
    </source>
</evidence>
<protein>
    <recommendedName>
        <fullName evidence="3">DUF1795 domain-containing protein</fullName>
    </recommendedName>
</protein>
<comment type="caution">
    <text evidence="1">The sequence shown here is derived from an EMBL/GenBank/DDBJ whole genome shotgun (WGS) entry which is preliminary data.</text>
</comment>
<dbReference type="RefSeq" id="WP_146562847.1">
    <property type="nucleotide sequence ID" value="NZ_SIHJ01000001.1"/>
</dbReference>
<reference evidence="1 2" key="1">
    <citation type="submission" date="2019-02" db="EMBL/GenBank/DDBJ databases">
        <title>Deep-cultivation of Planctomycetes and their phenomic and genomic characterization uncovers novel biology.</title>
        <authorList>
            <person name="Wiegand S."/>
            <person name="Jogler M."/>
            <person name="Boedeker C."/>
            <person name="Pinto D."/>
            <person name="Vollmers J."/>
            <person name="Rivas-Marin E."/>
            <person name="Kohn T."/>
            <person name="Peeters S.H."/>
            <person name="Heuer A."/>
            <person name="Rast P."/>
            <person name="Oberbeckmann S."/>
            <person name="Bunk B."/>
            <person name="Jeske O."/>
            <person name="Meyerdierks A."/>
            <person name="Storesund J.E."/>
            <person name="Kallscheuer N."/>
            <person name="Luecker S."/>
            <person name="Lage O.M."/>
            <person name="Pohl T."/>
            <person name="Merkel B.J."/>
            <person name="Hornburger P."/>
            <person name="Mueller R.-W."/>
            <person name="Bruemmer F."/>
            <person name="Labrenz M."/>
            <person name="Spormann A.M."/>
            <person name="Op Den Camp H."/>
            <person name="Overmann J."/>
            <person name="Amann R."/>
            <person name="Jetten M.S.M."/>
            <person name="Mascher T."/>
            <person name="Medema M.H."/>
            <person name="Devos D.P."/>
            <person name="Kaster A.-K."/>
            <person name="Ovreas L."/>
            <person name="Rohde M."/>
            <person name="Galperin M.Y."/>
            <person name="Jogler C."/>
        </authorList>
    </citation>
    <scope>NUCLEOTIDE SEQUENCE [LARGE SCALE GENOMIC DNA]</scope>
    <source>
        <strain evidence="1 2">KOR34</strain>
    </source>
</reference>
<sequence>MPAAYESHGFSFQYPENWSVERGEDEESALQVTVLSPNTAFWSLTVYPGLRDVRVVLDEMLQAMQAEYPALEYDPADRRIGTTPLVGYDVNFYYLDLTNTALLRVFHYHDATCVVLAQCEDRELEIAGKIFDAMTTSLLSD</sequence>
<organism evidence="1 2">
    <name type="scientific">Posidoniimonas corsicana</name>
    <dbReference type="NCBI Taxonomy" id="1938618"/>
    <lineage>
        <taxon>Bacteria</taxon>
        <taxon>Pseudomonadati</taxon>
        <taxon>Planctomycetota</taxon>
        <taxon>Planctomycetia</taxon>
        <taxon>Pirellulales</taxon>
        <taxon>Lacipirellulaceae</taxon>
        <taxon>Posidoniimonas</taxon>
    </lineage>
</organism>
<gene>
    <name evidence="1" type="ORF">KOR34_10550</name>
</gene>
<evidence type="ECO:0000313" key="1">
    <source>
        <dbReference type="EMBL" id="TWT36156.1"/>
    </source>
</evidence>
<proteinExistence type="predicted"/>
<dbReference type="EMBL" id="SIHJ01000001">
    <property type="protein sequence ID" value="TWT36156.1"/>
    <property type="molecule type" value="Genomic_DNA"/>
</dbReference>
<dbReference type="OrthoDB" id="213056at2"/>
<dbReference type="AlphaFoldDB" id="A0A5C5VC14"/>
<evidence type="ECO:0000313" key="2">
    <source>
        <dbReference type="Proteomes" id="UP000316714"/>
    </source>
</evidence>